<organism evidence="1">
    <name type="scientific">Arundo donax</name>
    <name type="common">Giant reed</name>
    <name type="synonym">Donax arundinaceus</name>
    <dbReference type="NCBI Taxonomy" id="35708"/>
    <lineage>
        <taxon>Eukaryota</taxon>
        <taxon>Viridiplantae</taxon>
        <taxon>Streptophyta</taxon>
        <taxon>Embryophyta</taxon>
        <taxon>Tracheophyta</taxon>
        <taxon>Spermatophyta</taxon>
        <taxon>Magnoliopsida</taxon>
        <taxon>Liliopsida</taxon>
        <taxon>Poales</taxon>
        <taxon>Poaceae</taxon>
        <taxon>PACMAD clade</taxon>
        <taxon>Arundinoideae</taxon>
        <taxon>Arundineae</taxon>
        <taxon>Arundo</taxon>
    </lineage>
</organism>
<sequence>MLLQFIIADSTSPLVFINMVFINKLQPLRPQDGHLTSSNRHLLQDASSTMALTMSSTTATTTSSTTAQTASTYHPLTYARRSQWHPLTSARCLFYDSISVFTK</sequence>
<reference evidence="1" key="1">
    <citation type="submission" date="2014-09" db="EMBL/GenBank/DDBJ databases">
        <authorList>
            <person name="Magalhaes I.L.F."/>
            <person name="Oliveira U."/>
            <person name="Santos F.R."/>
            <person name="Vidigal T.H.D.A."/>
            <person name="Brescovit A.D."/>
            <person name="Santos A.J."/>
        </authorList>
    </citation>
    <scope>NUCLEOTIDE SEQUENCE</scope>
    <source>
        <tissue evidence="1">Shoot tissue taken approximately 20 cm above the soil surface</tissue>
    </source>
</reference>
<dbReference type="AlphaFoldDB" id="A0A0A9AVS9"/>
<proteinExistence type="predicted"/>
<evidence type="ECO:0000313" key="1">
    <source>
        <dbReference type="EMBL" id="JAD51177.1"/>
    </source>
</evidence>
<dbReference type="EMBL" id="GBRH01246718">
    <property type="protein sequence ID" value="JAD51177.1"/>
    <property type="molecule type" value="Transcribed_RNA"/>
</dbReference>
<accession>A0A0A9AVS9</accession>
<protein>
    <submittedName>
        <fullName evidence="1">Uncharacterized protein</fullName>
    </submittedName>
</protein>
<reference evidence="1" key="2">
    <citation type="journal article" date="2015" name="Data Brief">
        <title>Shoot transcriptome of the giant reed, Arundo donax.</title>
        <authorList>
            <person name="Barrero R.A."/>
            <person name="Guerrero F.D."/>
            <person name="Moolhuijzen P."/>
            <person name="Goolsby J.A."/>
            <person name="Tidwell J."/>
            <person name="Bellgard S.E."/>
            <person name="Bellgard M.I."/>
        </authorList>
    </citation>
    <scope>NUCLEOTIDE SEQUENCE</scope>
    <source>
        <tissue evidence="1">Shoot tissue taken approximately 20 cm above the soil surface</tissue>
    </source>
</reference>
<name>A0A0A9AVS9_ARUDO</name>